<dbReference type="Gene3D" id="1.20.1290.10">
    <property type="entry name" value="AhpD-like"/>
    <property type="match status" value="1"/>
</dbReference>
<dbReference type="RefSeq" id="WP_114803747.1">
    <property type="nucleotide sequence ID" value="NZ_QQAV01000007.1"/>
</dbReference>
<comment type="caution">
    <text evidence="2">The sequence shown here is derived from an EMBL/GenBank/DDBJ whole genome shotgun (WGS) entry which is preliminary data.</text>
</comment>
<dbReference type="Proteomes" id="UP000255265">
    <property type="component" value="Unassembled WGS sequence"/>
</dbReference>
<evidence type="ECO:0000259" key="1">
    <source>
        <dbReference type="Pfam" id="PF02627"/>
    </source>
</evidence>
<keyword evidence="3" id="KW-1185">Reference proteome</keyword>
<protein>
    <submittedName>
        <fullName evidence="2">4-carboxymuconolactone decarboxylase</fullName>
    </submittedName>
</protein>
<gene>
    <name evidence="2" type="ORF">DFR41_107205</name>
</gene>
<sequence length="185" mass="19684">MPTSSPPPERYPLPQATDGASFAALQAITGARGKLPRPYGAALGAPDGALALDALSRSLWRSKTLPTDLREAIYLLVARQSACAHQWRNHLGPARTAGVSEADLQAIARGRPLPASSRLADGLEFVRQLCEEGRVSDGIWAAVRQRHGAAGVAELPLFVSLAQAIAWLINVQHTDAQPDEAPWTA</sequence>
<accession>A0A370FBJ3</accession>
<evidence type="ECO:0000313" key="2">
    <source>
        <dbReference type="EMBL" id="RDI22802.1"/>
    </source>
</evidence>
<dbReference type="GO" id="GO:0051920">
    <property type="term" value="F:peroxiredoxin activity"/>
    <property type="evidence" value="ECO:0007669"/>
    <property type="project" value="InterPro"/>
</dbReference>
<evidence type="ECO:0000313" key="3">
    <source>
        <dbReference type="Proteomes" id="UP000255265"/>
    </source>
</evidence>
<dbReference type="EMBL" id="QQAV01000007">
    <property type="protein sequence ID" value="RDI22802.1"/>
    <property type="molecule type" value="Genomic_DNA"/>
</dbReference>
<dbReference type="PANTHER" id="PTHR34846">
    <property type="entry name" value="4-CARBOXYMUCONOLACTONE DECARBOXYLASE FAMILY PROTEIN (AFU_ORTHOLOGUE AFUA_6G11590)"/>
    <property type="match status" value="1"/>
</dbReference>
<dbReference type="InterPro" id="IPR003779">
    <property type="entry name" value="CMD-like"/>
</dbReference>
<dbReference type="PANTHER" id="PTHR34846:SF11">
    <property type="entry name" value="4-CARBOXYMUCONOLACTONE DECARBOXYLASE FAMILY PROTEIN (AFU_ORTHOLOGUE AFUA_6G11590)"/>
    <property type="match status" value="1"/>
</dbReference>
<dbReference type="Pfam" id="PF02627">
    <property type="entry name" value="CMD"/>
    <property type="match status" value="1"/>
</dbReference>
<feature type="domain" description="Carboxymuconolactone decarboxylase-like" evidence="1">
    <location>
        <begin position="50"/>
        <end position="111"/>
    </location>
</feature>
<dbReference type="OrthoDB" id="8896379at2"/>
<proteinExistence type="predicted"/>
<dbReference type="SUPFAM" id="SSF69118">
    <property type="entry name" value="AhpD-like"/>
    <property type="match status" value="1"/>
</dbReference>
<reference evidence="2 3" key="1">
    <citation type="submission" date="2018-07" db="EMBL/GenBank/DDBJ databases">
        <title>Genomic Encyclopedia of Type Strains, Phase IV (KMG-IV): sequencing the most valuable type-strain genomes for metagenomic binning, comparative biology and taxonomic classification.</title>
        <authorList>
            <person name="Goeker M."/>
        </authorList>
    </citation>
    <scope>NUCLEOTIDE SEQUENCE [LARGE SCALE GENOMIC DNA]</scope>
    <source>
        <strain evidence="2 3">DSM 21352</strain>
    </source>
</reference>
<name>A0A370FBJ3_9BURK</name>
<dbReference type="AlphaFoldDB" id="A0A370FBJ3"/>
<dbReference type="InterPro" id="IPR029032">
    <property type="entry name" value="AhpD-like"/>
</dbReference>
<organism evidence="2 3">
    <name type="scientific">Pseudacidovorax intermedius</name>
    <dbReference type="NCBI Taxonomy" id="433924"/>
    <lineage>
        <taxon>Bacteria</taxon>
        <taxon>Pseudomonadati</taxon>
        <taxon>Pseudomonadota</taxon>
        <taxon>Betaproteobacteria</taxon>
        <taxon>Burkholderiales</taxon>
        <taxon>Comamonadaceae</taxon>
        <taxon>Pseudacidovorax</taxon>
    </lineage>
</organism>